<protein>
    <recommendedName>
        <fullName evidence="4">7TM GPCR serpentine receptor class x (Srx) domain-containing protein</fullName>
    </recommendedName>
</protein>
<sequence length="215" mass="24827">MMKGEVRGETGWSHIIFHPCDAINISLFTNQVCSIAFHEYIDVIEGKLTYFSMVMSGIYGMYILFFTPIICFNSVALAWISEPLSEREESQEADEMYDNEWQSWNNYLFVAIMFFLYITYCVLVKKLAHGQKSKKSRAIFIQCAVICFFNTVTALVYNALSLMTPAPWIVLLGQLCWSINHGCPAIIYLTMNETIRNSFLQLFCRHKVSVSFEFC</sequence>
<keyword evidence="3" id="KW-1185">Reference proteome</keyword>
<dbReference type="Proteomes" id="UP000008281">
    <property type="component" value="Unassembled WGS sequence"/>
</dbReference>
<dbReference type="STRING" id="31234.E3NJ50"/>
<dbReference type="InterPro" id="IPR019425">
    <property type="entry name" value="7TM_GPCR_serpentine_rcpt_Srt"/>
</dbReference>
<dbReference type="PANTHER" id="PTHR23021">
    <property type="entry name" value="SERPENTINE RECEPTOR, CLASS T"/>
    <property type="match status" value="1"/>
</dbReference>
<dbReference type="OMA" id="TILCICA"/>
<reference evidence="2" key="1">
    <citation type="submission" date="2007-07" db="EMBL/GenBank/DDBJ databases">
        <title>PCAP assembly of the Caenorhabditis remanei genome.</title>
        <authorList>
            <consortium name="The Caenorhabditis remanei Sequencing Consortium"/>
            <person name="Wilson R.K."/>
        </authorList>
    </citation>
    <scope>NUCLEOTIDE SEQUENCE [LARGE SCALE GENOMIC DNA]</scope>
    <source>
        <strain evidence="2">PB4641</strain>
    </source>
</reference>
<accession>E3NJ50</accession>
<keyword evidence="1" id="KW-0472">Membrane</keyword>
<evidence type="ECO:0000256" key="1">
    <source>
        <dbReference type="SAM" id="Phobius"/>
    </source>
</evidence>
<feature type="transmembrane region" description="Helical" evidence="1">
    <location>
        <begin position="139"/>
        <end position="160"/>
    </location>
</feature>
<feature type="transmembrane region" description="Helical" evidence="1">
    <location>
        <begin position="166"/>
        <end position="189"/>
    </location>
</feature>
<dbReference type="OrthoDB" id="5873245at2759"/>
<organism evidence="3">
    <name type="scientific">Caenorhabditis remanei</name>
    <name type="common">Caenorhabditis vulgaris</name>
    <dbReference type="NCBI Taxonomy" id="31234"/>
    <lineage>
        <taxon>Eukaryota</taxon>
        <taxon>Metazoa</taxon>
        <taxon>Ecdysozoa</taxon>
        <taxon>Nematoda</taxon>
        <taxon>Chromadorea</taxon>
        <taxon>Rhabditida</taxon>
        <taxon>Rhabditina</taxon>
        <taxon>Rhabditomorpha</taxon>
        <taxon>Rhabditoidea</taxon>
        <taxon>Rhabditidae</taxon>
        <taxon>Peloderinae</taxon>
        <taxon>Caenorhabditis</taxon>
    </lineage>
</organism>
<dbReference type="InParanoid" id="E3NJ50"/>
<feature type="transmembrane region" description="Helical" evidence="1">
    <location>
        <begin position="59"/>
        <end position="80"/>
    </location>
</feature>
<gene>
    <name evidence="2" type="ORF">CRE_23174</name>
</gene>
<proteinExistence type="predicted"/>
<dbReference type="eggNOG" id="ENOG502TJFS">
    <property type="taxonomic scope" value="Eukaryota"/>
</dbReference>
<keyword evidence="1" id="KW-0812">Transmembrane</keyword>
<keyword evidence="1" id="KW-1133">Transmembrane helix</keyword>
<dbReference type="Gene3D" id="1.20.1070.10">
    <property type="entry name" value="Rhodopsin 7-helix transmembrane proteins"/>
    <property type="match status" value="1"/>
</dbReference>
<dbReference type="Pfam" id="PF10321">
    <property type="entry name" value="7TM_GPCR_Srt"/>
    <property type="match status" value="1"/>
</dbReference>
<dbReference type="HOGENOM" id="CLU_053041_1_0_1"/>
<dbReference type="SUPFAM" id="SSF81321">
    <property type="entry name" value="Family A G protein-coupled receptor-like"/>
    <property type="match status" value="1"/>
</dbReference>
<dbReference type="PANTHER" id="PTHR23021:SF31">
    <property type="entry name" value="SERPENTINE RECEPTOR, CLASS T"/>
    <property type="match status" value="1"/>
</dbReference>
<dbReference type="EMBL" id="DS268725">
    <property type="protein sequence ID" value="EFO99677.1"/>
    <property type="molecule type" value="Genomic_DNA"/>
</dbReference>
<dbReference type="AlphaFoldDB" id="E3NJ50"/>
<evidence type="ECO:0000313" key="3">
    <source>
        <dbReference type="Proteomes" id="UP000008281"/>
    </source>
</evidence>
<evidence type="ECO:0000313" key="2">
    <source>
        <dbReference type="EMBL" id="EFO99677.1"/>
    </source>
</evidence>
<name>E3NJ50_CAERE</name>
<evidence type="ECO:0008006" key="4">
    <source>
        <dbReference type="Google" id="ProtNLM"/>
    </source>
</evidence>
<feature type="transmembrane region" description="Helical" evidence="1">
    <location>
        <begin position="107"/>
        <end position="127"/>
    </location>
</feature>